<sequence length="139" mass="15354">MPVFLVKADSEALQEQPSWLVDLNKIYTEVFDASAPAFVAEALTQPNSWFAGGLFNDHLLGAVLVTEETDGWQLTHLRVRKVTQRRGVATRLLNLLAAEASKKNLNLCFTDLEANEAGQALVEKLGFEKTPQGLLLKCQ</sequence>
<dbReference type="Proteomes" id="UP001156682">
    <property type="component" value="Unassembled WGS sequence"/>
</dbReference>
<dbReference type="InterPro" id="IPR001849">
    <property type="entry name" value="PH_domain"/>
</dbReference>
<dbReference type="RefSeq" id="WP_051610529.1">
    <property type="nucleotide sequence ID" value="NZ_BSOR01000008.1"/>
</dbReference>
<dbReference type="InterPro" id="IPR000182">
    <property type="entry name" value="GNAT_dom"/>
</dbReference>
<feature type="domain" description="N-acetyltransferase" evidence="2">
    <location>
        <begin position="10"/>
        <end position="139"/>
    </location>
</feature>
<comment type="caution">
    <text evidence="3">The sequence shown here is derived from an EMBL/GenBank/DDBJ whole genome shotgun (WGS) entry which is preliminary data.</text>
</comment>
<dbReference type="Gene3D" id="3.40.630.30">
    <property type="match status" value="1"/>
</dbReference>
<gene>
    <name evidence="3" type="ORF">GCM10007878_03810</name>
</gene>
<evidence type="ECO:0008006" key="5">
    <source>
        <dbReference type="Google" id="ProtNLM"/>
    </source>
</evidence>
<dbReference type="InterPro" id="IPR040448">
    <property type="entry name" value="PanZ_GNAT"/>
</dbReference>
<keyword evidence="4" id="KW-1185">Reference proteome</keyword>
<feature type="domain" description="PH" evidence="1">
    <location>
        <begin position="1"/>
        <end position="28"/>
    </location>
</feature>
<proteinExistence type="predicted"/>
<reference evidence="4" key="1">
    <citation type="journal article" date="2019" name="Int. J. Syst. Evol. Microbiol.">
        <title>The Global Catalogue of Microorganisms (GCM) 10K type strain sequencing project: providing services to taxonomists for standard genome sequencing and annotation.</title>
        <authorList>
            <consortium name="The Broad Institute Genomics Platform"/>
            <consortium name="The Broad Institute Genome Sequencing Center for Infectious Disease"/>
            <person name="Wu L."/>
            <person name="Ma J."/>
        </authorList>
    </citation>
    <scope>NUCLEOTIDE SEQUENCE [LARGE SCALE GENOMIC DNA]</scope>
    <source>
        <strain evidence="4">NBRC 100033</strain>
    </source>
</reference>
<dbReference type="EMBL" id="BSOR01000008">
    <property type="protein sequence ID" value="GLR62946.1"/>
    <property type="molecule type" value="Genomic_DNA"/>
</dbReference>
<evidence type="ECO:0000259" key="2">
    <source>
        <dbReference type="PROSITE" id="PS51186"/>
    </source>
</evidence>
<accession>A0ABQ5ZS37</accession>
<evidence type="ECO:0000313" key="3">
    <source>
        <dbReference type="EMBL" id="GLR62946.1"/>
    </source>
</evidence>
<evidence type="ECO:0000259" key="1">
    <source>
        <dbReference type="PROSITE" id="PS50003"/>
    </source>
</evidence>
<protein>
    <recommendedName>
        <fullName evidence="5">Acetyltransferase (GNAT) family protein</fullName>
    </recommendedName>
</protein>
<dbReference type="InterPro" id="IPR016181">
    <property type="entry name" value="Acyl_CoA_acyltransferase"/>
</dbReference>
<dbReference type="PROSITE" id="PS51186">
    <property type="entry name" value="GNAT"/>
    <property type="match status" value="1"/>
</dbReference>
<name>A0ABQ5ZS37_9GAMM</name>
<dbReference type="SUPFAM" id="SSF55729">
    <property type="entry name" value="Acyl-CoA N-acyltransferases (Nat)"/>
    <property type="match status" value="1"/>
</dbReference>
<dbReference type="PROSITE" id="PS50003">
    <property type="entry name" value="PH_DOMAIN"/>
    <property type="match status" value="1"/>
</dbReference>
<evidence type="ECO:0000313" key="4">
    <source>
        <dbReference type="Proteomes" id="UP001156682"/>
    </source>
</evidence>
<organism evidence="3 4">
    <name type="scientific">Marinospirillum insulare</name>
    <dbReference type="NCBI Taxonomy" id="217169"/>
    <lineage>
        <taxon>Bacteria</taxon>
        <taxon>Pseudomonadati</taxon>
        <taxon>Pseudomonadota</taxon>
        <taxon>Gammaproteobacteria</taxon>
        <taxon>Oceanospirillales</taxon>
        <taxon>Oceanospirillaceae</taxon>
        <taxon>Marinospirillum</taxon>
    </lineage>
</organism>
<dbReference type="Pfam" id="PF12568">
    <property type="entry name" value="PanZ"/>
    <property type="match status" value="1"/>
</dbReference>